<protein>
    <recommendedName>
        <fullName evidence="11">ComEC/Rec2-related protein domain-containing protein</fullName>
    </recommendedName>
</protein>
<evidence type="ECO:0000256" key="2">
    <source>
        <dbReference type="ARBA" id="ARBA00022475"/>
    </source>
</evidence>
<dbReference type="PANTHER" id="PTHR30619">
    <property type="entry name" value="DNA INTERNALIZATION/COMPETENCE PROTEIN COMEC/REC2"/>
    <property type="match status" value="1"/>
</dbReference>
<feature type="transmembrane region" description="Helical" evidence="6">
    <location>
        <begin position="388"/>
        <end position="415"/>
    </location>
</feature>
<dbReference type="Pfam" id="PF03772">
    <property type="entry name" value="Competence"/>
    <property type="match status" value="1"/>
</dbReference>
<feature type="transmembrane region" description="Helical" evidence="6">
    <location>
        <begin position="427"/>
        <end position="448"/>
    </location>
</feature>
<reference evidence="9 10" key="1">
    <citation type="journal article" date="2016" name="Nat. Commun.">
        <title>Thousands of microbial genomes shed light on interconnected biogeochemical processes in an aquifer system.</title>
        <authorList>
            <person name="Anantharaman K."/>
            <person name="Brown C.T."/>
            <person name="Hug L.A."/>
            <person name="Sharon I."/>
            <person name="Castelle C.J."/>
            <person name="Probst A.J."/>
            <person name="Thomas B.C."/>
            <person name="Singh A."/>
            <person name="Wilkins M.J."/>
            <person name="Karaoz U."/>
            <person name="Brodie E.L."/>
            <person name="Williams K.H."/>
            <person name="Hubbard S.S."/>
            <person name="Banfield J.F."/>
        </authorList>
    </citation>
    <scope>NUCLEOTIDE SEQUENCE [LARGE SCALE GENOMIC DNA]</scope>
</reference>
<dbReference type="InterPro" id="IPR052159">
    <property type="entry name" value="Competence_DNA_uptake"/>
</dbReference>
<sequence length="453" mass="50982">MTKSKIFLFLLLSFIGGIFLYSLIKIPVVVMIGVFIFGFLFLIFSIFKKDRRKIIFGFCVLTLAFGVWRSHEVMSWRPSEISPNFISGQKADFISAVVEEPDRRSDFAQYVLKNERFGRILVKTNLYPEYFYGDVLKISGDLERPENFSGFDYQNYLAKDNIFFISRFPELTLLNRPESLNFYGHLLVLKKKFIGIFDKILPEPKSSFLAALLVGARRTLPDDLVNAFNKTGTSHIVAISGYNISIISIMILNFLSYLFLPRRLIFWIVITGILIFTLIAGAGASVVRAAIMGGLLVLAGREGRFYRVTNAIVFAGAAMLFFNPYLLRYDTGFQLSFLAALGLICLAPHFNRWFAGLPNFLSFRTNLAATLSAQIMTFPIIFWEFGRISLIATLANVLILPAIPTTMLFGFLAGLSGFISLKIAEILVLPAWILLSYQIFVVKILSIIPGASI</sequence>
<evidence type="ECO:0000313" key="10">
    <source>
        <dbReference type="Proteomes" id="UP000176431"/>
    </source>
</evidence>
<evidence type="ECO:0000256" key="6">
    <source>
        <dbReference type="SAM" id="Phobius"/>
    </source>
</evidence>
<feature type="transmembrane region" description="Helical" evidence="6">
    <location>
        <begin position="363"/>
        <end position="382"/>
    </location>
</feature>
<evidence type="ECO:0000256" key="5">
    <source>
        <dbReference type="ARBA" id="ARBA00023136"/>
    </source>
</evidence>
<evidence type="ECO:0000256" key="1">
    <source>
        <dbReference type="ARBA" id="ARBA00004651"/>
    </source>
</evidence>
<keyword evidence="3 6" id="KW-0812">Transmembrane</keyword>
<evidence type="ECO:0008006" key="11">
    <source>
        <dbReference type="Google" id="ProtNLM"/>
    </source>
</evidence>
<dbReference type="AlphaFoldDB" id="A0A1F5B3A6"/>
<feature type="transmembrane region" description="Helical" evidence="6">
    <location>
        <begin position="333"/>
        <end position="351"/>
    </location>
</feature>
<keyword evidence="4 6" id="KW-1133">Transmembrane helix</keyword>
<feature type="transmembrane region" description="Helical" evidence="6">
    <location>
        <begin position="236"/>
        <end position="259"/>
    </location>
</feature>
<dbReference type="InterPro" id="IPR025405">
    <property type="entry name" value="DUF4131"/>
</dbReference>
<gene>
    <name evidence="9" type="ORF">A2819_01790</name>
</gene>
<name>A0A1F5B3A6_9BACT</name>
<feature type="transmembrane region" description="Helical" evidence="6">
    <location>
        <begin position="305"/>
        <end position="327"/>
    </location>
</feature>
<dbReference type="NCBIfam" id="TIGR00360">
    <property type="entry name" value="ComEC_N-term"/>
    <property type="match status" value="1"/>
</dbReference>
<dbReference type="GO" id="GO:0005886">
    <property type="term" value="C:plasma membrane"/>
    <property type="evidence" value="ECO:0007669"/>
    <property type="project" value="UniProtKB-SubCell"/>
</dbReference>
<feature type="transmembrane region" description="Helical" evidence="6">
    <location>
        <begin position="30"/>
        <end position="47"/>
    </location>
</feature>
<evidence type="ECO:0000259" key="7">
    <source>
        <dbReference type="Pfam" id="PF03772"/>
    </source>
</evidence>
<dbReference type="EMBL" id="MEYK01000024">
    <property type="protein sequence ID" value="OGD25075.1"/>
    <property type="molecule type" value="Genomic_DNA"/>
</dbReference>
<evidence type="ECO:0000256" key="3">
    <source>
        <dbReference type="ARBA" id="ARBA00022692"/>
    </source>
</evidence>
<evidence type="ECO:0000259" key="8">
    <source>
        <dbReference type="Pfam" id="PF13567"/>
    </source>
</evidence>
<dbReference type="InterPro" id="IPR004477">
    <property type="entry name" value="ComEC_N"/>
</dbReference>
<feature type="transmembrane region" description="Helical" evidence="6">
    <location>
        <begin position="265"/>
        <end position="298"/>
    </location>
</feature>
<evidence type="ECO:0000256" key="4">
    <source>
        <dbReference type="ARBA" id="ARBA00022989"/>
    </source>
</evidence>
<dbReference type="Proteomes" id="UP000176431">
    <property type="component" value="Unassembled WGS sequence"/>
</dbReference>
<dbReference type="PANTHER" id="PTHR30619:SF7">
    <property type="entry name" value="BETA-LACTAMASE DOMAIN PROTEIN"/>
    <property type="match status" value="1"/>
</dbReference>
<organism evidence="9 10">
    <name type="scientific">Candidatus Azambacteria bacterium RIFCSPHIGHO2_01_FULL_40_24</name>
    <dbReference type="NCBI Taxonomy" id="1797301"/>
    <lineage>
        <taxon>Bacteria</taxon>
        <taxon>Candidatus Azamiibacteriota</taxon>
    </lineage>
</organism>
<comment type="caution">
    <text evidence="9">The sequence shown here is derived from an EMBL/GenBank/DDBJ whole genome shotgun (WGS) entry which is preliminary data.</text>
</comment>
<feature type="domain" description="DUF4131" evidence="8">
    <location>
        <begin position="30"/>
        <end position="165"/>
    </location>
</feature>
<keyword evidence="5 6" id="KW-0472">Membrane</keyword>
<keyword evidence="2" id="KW-1003">Cell membrane</keyword>
<comment type="subcellular location">
    <subcellularLocation>
        <location evidence="1">Cell membrane</location>
        <topology evidence="1">Multi-pass membrane protein</topology>
    </subcellularLocation>
</comment>
<feature type="transmembrane region" description="Helical" evidence="6">
    <location>
        <begin position="7"/>
        <end position="24"/>
    </location>
</feature>
<feature type="domain" description="ComEC/Rec2-related protein" evidence="7">
    <location>
        <begin position="212"/>
        <end position="452"/>
    </location>
</feature>
<evidence type="ECO:0000313" key="9">
    <source>
        <dbReference type="EMBL" id="OGD25075.1"/>
    </source>
</evidence>
<accession>A0A1F5B3A6</accession>
<proteinExistence type="predicted"/>
<dbReference type="Pfam" id="PF13567">
    <property type="entry name" value="DUF4131"/>
    <property type="match status" value="1"/>
</dbReference>